<feature type="compositionally biased region" description="Polar residues" evidence="1">
    <location>
        <begin position="174"/>
        <end position="183"/>
    </location>
</feature>
<protein>
    <submittedName>
        <fullName evidence="3">Uncharacterized protein</fullName>
    </submittedName>
</protein>
<proteinExistence type="predicted"/>
<name>A0AAW0R333_9PEZI</name>
<keyword evidence="2" id="KW-0732">Signal</keyword>
<evidence type="ECO:0000313" key="4">
    <source>
        <dbReference type="Proteomes" id="UP001392437"/>
    </source>
</evidence>
<keyword evidence="4" id="KW-1185">Reference proteome</keyword>
<evidence type="ECO:0000256" key="2">
    <source>
        <dbReference type="SAM" id="SignalP"/>
    </source>
</evidence>
<dbReference type="AlphaFoldDB" id="A0AAW0R333"/>
<reference evidence="3 4" key="1">
    <citation type="submission" date="2023-01" db="EMBL/GenBank/DDBJ databases">
        <title>Analysis of 21 Apiospora genomes using comparative genomics revels a genus with tremendous synthesis potential of carbohydrate active enzymes and secondary metabolites.</title>
        <authorList>
            <person name="Sorensen T."/>
        </authorList>
    </citation>
    <scope>NUCLEOTIDE SEQUENCE [LARGE SCALE GENOMIC DNA]</scope>
    <source>
        <strain evidence="3 4">CBS 117206</strain>
    </source>
</reference>
<dbReference type="EMBL" id="JAQQWP010000003">
    <property type="protein sequence ID" value="KAK8123375.1"/>
    <property type="molecule type" value="Genomic_DNA"/>
</dbReference>
<dbReference type="Proteomes" id="UP001392437">
    <property type="component" value="Unassembled WGS sequence"/>
</dbReference>
<sequence length="237" mass="25267">MKSTLAAALLPLVASAVNAESSKPAEYTYEIREFSAECNSYSVYCWYNFDGMSTSTNPDFSQGCSVLNTSESGLLPAVEPMQCGTYVISVGRPEGDQKGPVVLTVYARRDKLVGTYSISPDDLTIAKAEGGKTVQSYKGKKSITIEARKNPNSAPEPVSKHFTDPASTAPVPASTGTSAPGLTVSSPLMRLPLLPLMLPRGPRRPRVLRLQDPPPPVRLLMVPTGEAPSPVSRSLLA</sequence>
<comment type="caution">
    <text evidence="3">The sequence shown here is derived from an EMBL/GenBank/DDBJ whole genome shotgun (WGS) entry which is preliminary data.</text>
</comment>
<accession>A0AAW0R333</accession>
<organism evidence="3 4">
    <name type="scientific">Apiospora kogelbergensis</name>
    <dbReference type="NCBI Taxonomy" id="1337665"/>
    <lineage>
        <taxon>Eukaryota</taxon>
        <taxon>Fungi</taxon>
        <taxon>Dikarya</taxon>
        <taxon>Ascomycota</taxon>
        <taxon>Pezizomycotina</taxon>
        <taxon>Sordariomycetes</taxon>
        <taxon>Xylariomycetidae</taxon>
        <taxon>Amphisphaeriales</taxon>
        <taxon>Apiosporaceae</taxon>
        <taxon>Apiospora</taxon>
    </lineage>
</organism>
<evidence type="ECO:0000256" key="1">
    <source>
        <dbReference type="SAM" id="MobiDB-lite"/>
    </source>
</evidence>
<evidence type="ECO:0000313" key="3">
    <source>
        <dbReference type="EMBL" id="KAK8123375.1"/>
    </source>
</evidence>
<feature type="region of interest" description="Disordered" evidence="1">
    <location>
        <begin position="147"/>
        <end position="183"/>
    </location>
</feature>
<gene>
    <name evidence="3" type="ORF">PG999_003293</name>
</gene>
<feature type="chain" id="PRO_5043575657" evidence="2">
    <location>
        <begin position="20"/>
        <end position="237"/>
    </location>
</feature>
<feature type="signal peptide" evidence="2">
    <location>
        <begin position="1"/>
        <end position="19"/>
    </location>
</feature>